<comment type="subcellular location">
    <subcellularLocation>
        <location evidence="1">Membrane</location>
        <topology evidence="1">Multi-pass membrane protein</topology>
    </subcellularLocation>
</comment>
<dbReference type="InterPro" id="IPR052337">
    <property type="entry name" value="SAT4-like"/>
</dbReference>
<feature type="region of interest" description="Disordered" evidence="6">
    <location>
        <begin position="364"/>
        <end position="411"/>
    </location>
</feature>
<dbReference type="Pfam" id="PF20684">
    <property type="entry name" value="Fung_rhodopsin"/>
    <property type="match status" value="1"/>
</dbReference>
<evidence type="ECO:0000256" key="4">
    <source>
        <dbReference type="ARBA" id="ARBA00023136"/>
    </source>
</evidence>
<feature type="region of interest" description="Disordered" evidence="6">
    <location>
        <begin position="322"/>
        <end position="349"/>
    </location>
</feature>
<feature type="transmembrane region" description="Helical" evidence="7">
    <location>
        <begin position="98"/>
        <end position="121"/>
    </location>
</feature>
<feature type="transmembrane region" description="Helical" evidence="7">
    <location>
        <begin position="178"/>
        <end position="203"/>
    </location>
</feature>
<evidence type="ECO:0000256" key="1">
    <source>
        <dbReference type="ARBA" id="ARBA00004141"/>
    </source>
</evidence>
<feature type="transmembrane region" description="Helical" evidence="7">
    <location>
        <begin position="16"/>
        <end position="36"/>
    </location>
</feature>
<feature type="transmembrane region" description="Helical" evidence="7">
    <location>
        <begin position="56"/>
        <end position="78"/>
    </location>
</feature>
<dbReference type="InterPro" id="IPR049326">
    <property type="entry name" value="Rhodopsin_dom_fungi"/>
</dbReference>
<feature type="compositionally biased region" description="Acidic residues" evidence="6">
    <location>
        <begin position="336"/>
        <end position="345"/>
    </location>
</feature>
<evidence type="ECO:0000256" key="2">
    <source>
        <dbReference type="ARBA" id="ARBA00022692"/>
    </source>
</evidence>
<evidence type="ECO:0000313" key="10">
    <source>
        <dbReference type="Proteomes" id="UP001396898"/>
    </source>
</evidence>
<evidence type="ECO:0000256" key="3">
    <source>
        <dbReference type="ARBA" id="ARBA00022989"/>
    </source>
</evidence>
<keyword evidence="4 7" id="KW-0472">Membrane</keyword>
<reference evidence="9 10" key="1">
    <citation type="submission" date="2023-01" db="EMBL/GenBank/DDBJ databases">
        <title>Analysis of 21 Apiospora genomes using comparative genomics revels a genus with tremendous synthesis potential of carbohydrate active enzymes and secondary metabolites.</title>
        <authorList>
            <person name="Sorensen T."/>
        </authorList>
    </citation>
    <scope>NUCLEOTIDE SEQUENCE [LARGE SCALE GENOMIC DNA]</scope>
    <source>
        <strain evidence="9 10">CBS 20057</strain>
    </source>
</reference>
<evidence type="ECO:0000256" key="7">
    <source>
        <dbReference type="SAM" id="Phobius"/>
    </source>
</evidence>
<feature type="transmembrane region" description="Helical" evidence="7">
    <location>
        <begin position="215"/>
        <end position="237"/>
    </location>
</feature>
<evidence type="ECO:0000256" key="6">
    <source>
        <dbReference type="SAM" id="MobiDB-lite"/>
    </source>
</evidence>
<evidence type="ECO:0000259" key="8">
    <source>
        <dbReference type="Pfam" id="PF20684"/>
    </source>
</evidence>
<keyword evidence="10" id="KW-1185">Reference proteome</keyword>
<protein>
    <recommendedName>
        <fullName evidence="8">Rhodopsin domain-containing protein</fullName>
    </recommendedName>
</protein>
<evidence type="ECO:0000313" key="9">
    <source>
        <dbReference type="EMBL" id="KAK8028527.1"/>
    </source>
</evidence>
<organism evidence="9 10">
    <name type="scientific">Apiospora marii</name>
    <dbReference type="NCBI Taxonomy" id="335849"/>
    <lineage>
        <taxon>Eukaryota</taxon>
        <taxon>Fungi</taxon>
        <taxon>Dikarya</taxon>
        <taxon>Ascomycota</taxon>
        <taxon>Pezizomycotina</taxon>
        <taxon>Sordariomycetes</taxon>
        <taxon>Xylariomycetidae</taxon>
        <taxon>Amphisphaeriales</taxon>
        <taxon>Apiosporaceae</taxon>
        <taxon>Apiospora</taxon>
    </lineage>
</organism>
<feature type="transmembrane region" description="Helical" evidence="7">
    <location>
        <begin position="257"/>
        <end position="279"/>
    </location>
</feature>
<dbReference type="PANTHER" id="PTHR33048">
    <property type="entry name" value="PTH11-LIKE INTEGRAL MEMBRANE PROTEIN (AFU_ORTHOLOGUE AFUA_5G11245)"/>
    <property type="match status" value="1"/>
</dbReference>
<gene>
    <name evidence="9" type="ORF">PG991_005583</name>
</gene>
<feature type="compositionally biased region" description="Polar residues" evidence="6">
    <location>
        <begin position="378"/>
        <end position="387"/>
    </location>
</feature>
<dbReference type="PANTHER" id="PTHR33048:SF47">
    <property type="entry name" value="INTEGRAL MEMBRANE PROTEIN-RELATED"/>
    <property type="match status" value="1"/>
</dbReference>
<feature type="transmembrane region" description="Helical" evidence="7">
    <location>
        <begin position="133"/>
        <end position="158"/>
    </location>
</feature>
<name>A0ABR1SBU2_9PEZI</name>
<feature type="domain" description="Rhodopsin" evidence="8">
    <location>
        <begin position="34"/>
        <end position="279"/>
    </location>
</feature>
<accession>A0ABR1SBU2</accession>
<proteinExistence type="inferred from homology"/>
<sequence length="411" mass="44088">MDELPPGSHDDIGSPFRSFVIAMLVLTGVVITLRLWSRSLGRKADAHTVGLWWDDWASLLSAMVLIAQLIMSLILIDLGVGRHMWMMSREDQALFLKVFFAIYFVYDLALALSKASALLFLHRALPAPSVPQWFRVAILVLHGANLAWFVGIVLGTIFQCSPVAKNWSPSLSGHCSPISALFLGSALPSVFIDLGILLVPMPVLWRLQINRAKKIALTIIFGLGYCVVIVSMGRLITVLSAGNTVNSDITYEGIASFYWFTAETPISLLSVCLPAMLALGRHLTAAYLEPLASKVSSLVTSSSSGSGTLTSSKTGVFVRIHGSGARPAHDPNSGGESDESPDPNEDAVYNGTELQSRDTVGSEHHMMSFPGAAGSGGRSNESLTSSHKAGYPARVRPGPGDAQYGNYSTLV</sequence>
<keyword evidence="2 7" id="KW-0812">Transmembrane</keyword>
<keyword evidence="3 7" id="KW-1133">Transmembrane helix</keyword>
<evidence type="ECO:0000256" key="5">
    <source>
        <dbReference type="ARBA" id="ARBA00038359"/>
    </source>
</evidence>
<comment type="caution">
    <text evidence="9">The sequence shown here is derived from an EMBL/GenBank/DDBJ whole genome shotgun (WGS) entry which is preliminary data.</text>
</comment>
<dbReference type="Proteomes" id="UP001396898">
    <property type="component" value="Unassembled WGS sequence"/>
</dbReference>
<dbReference type="EMBL" id="JAQQWI010000007">
    <property type="protein sequence ID" value="KAK8028527.1"/>
    <property type="molecule type" value="Genomic_DNA"/>
</dbReference>
<comment type="similarity">
    <text evidence="5">Belongs to the SAT4 family.</text>
</comment>